<dbReference type="Pfam" id="PF00999">
    <property type="entry name" value="Na_H_Exchanger"/>
    <property type="match status" value="1"/>
</dbReference>
<dbReference type="InterPro" id="IPR004705">
    <property type="entry name" value="Cation/H_exchanger_CPA1_bac"/>
</dbReference>
<feature type="transmembrane region" description="Helical" evidence="10">
    <location>
        <begin position="6"/>
        <end position="22"/>
    </location>
</feature>
<comment type="caution">
    <text evidence="13">The sequence shown here is derived from an EMBL/GenBank/DDBJ whole genome shotgun (WGS) entry which is preliminary data.</text>
</comment>
<keyword evidence="7 10" id="KW-0406">Ion transport</keyword>
<feature type="transmembrane region" description="Helical" evidence="10">
    <location>
        <begin position="232"/>
        <end position="248"/>
    </location>
</feature>
<evidence type="ECO:0000256" key="7">
    <source>
        <dbReference type="ARBA" id="ARBA00023065"/>
    </source>
</evidence>
<keyword evidence="5 10" id="KW-1133">Transmembrane helix</keyword>
<feature type="transmembrane region" description="Helical" evidence="10">
    <location>
        <begin position="345"/>
        <end position="365"/>
    </location>
</feature>
<evidence type="ECO:0000313" key="14">
    <source>
        <dbReference type="Proteomes" id="UP000035425"/>
    </source>
</evidence>
<evidence type="ECO:0000256" key="2">
    <source>
        <dbReference type="ARBA" id="ARBA00022448"/>
    </source>
</evidence>
<dbReference type="Proteomes" id="UP000035425">
    <property type="component" value="Unassembled WGS sequence"/>
</dbReference>
<dbReference type="EMBL" id="JWIO01000026">
    <property type="protein sequence ID" value="KLL10775.1"/>
    <property type="molecule type" value="Genomic_DNA"/>
</dbReference>
<accession>A0ABR5F272</accession>
<comment type="similarity">
    <text evidence="10">Belongs to the monovalent cation:proton antiporter 1 (CPA1) transporter (TC 2.A.36) family.</text>
</comment>
<keyword evidence="10" id="KW-0050">Antiport</keyword>
<feature type="transmembrane region" description="Helical" evidence="10">
    <location>
        <begin position="301"/>
        <end position="325"/>
    </location>
</feature>
<feature type="transmembrane region" description="Helical" evidence="10">
    <location>
        <begin position="179"/>
        <end position="203"/>
    </location>
</feature>
<evidence type="ECO:0000256" key="11">
    <source>
        <dbReference type="SAM" id="MobiDB-lite"/>
    </source>
</evidence>
<dbReference type="InterPro" id="IPR018422">
    <property type="entry name" value="Cation/H_exchanger_CPA1"/>
</dbReference>
<evidence type="ECO:0000256" key="10">
    <source>
        <dbReference type="RuleBase" id="RU366002"/>
    </source>
</evidence>
<dbReference type="PANTHER" id="PTHR10110:SF86">
    <property type="entry name" value="SODIUM_HYDROGEN EXCHANGER 7"/>
    <property type="match status" value="1"/>
</dbReference>
<feature type="transmembrane region" description="Helical" evidence="10">
    <location>
        <begin position="109"/>
        <end position="130"/>
    </location>
</feature>
<sequence length="544" mass="57772">MLVDVAYGLLGAGMIILAALVARRVGLPAPVLLVAVSILYAVLPGPNIALDSEVVLVLVLPPLLYSAALNSSLTGIRANLRTVISLSVLMIIATALLTGYLLAAVVPGLSFAAACALGAALAPMDPVSALSIGRRLGLPERLRTVIEGESLLNDATALTVYTVAVAALVGGGFDVPSVLGRFVLALAGGIAFGLAVAWIVGLVRRRLEEPVVETTLSLATPFLAYLPAEAFHSSGVLAVVVAGLVLGHRSRRLQSGPARLHAVAVWHLVDLLLEGFVFLLIGQQLPAVLHNIQKYPVSTVVAATTVTIASIVLLRPLWLLLPTLLPVRLRILSPHPNLNGRELTALSWTGMRGVISLAAVFALPPSAGSAPFPHHDLLLFCAYVTVLVTLVGQGLTFGPLLRWLGLRPDLGEDQRLRARARIAAADAGLRALESLQNRESVPEDIVERLRNIADIRRRRSEDILAALAVDTTANPAAESTSAVFGHVRRTMIEAERDELLLWRDTGNLPDSSLRLLENELDREEGALPPPVPRPPRHAETAPQS</sequence>
<feature type="transmembrane region" description="Helical" evidence="10">
    <location>
        <begin position="55"/>
        <end position="76"/>
    </location>
</feature>
<reference evidence="13 14" key="1">
    <citation type="submission" date="2014-12" db="EMBL/GenBank/DDBJ databases">
        <title>Frankia sp. BMG5.1 draft genome.</title>
        <authorList>
            <person name="Gtari M."/>
            <person name="Ghodhbane-Gtari F."/>
            <person name="Nouioui I."/>
            <person name="Ktari A."/>
            <person name="Hezbri K."/>
            <person name="Mimouni W."/>
            <person name="Sbissi I."/>
            <person name="Ayari A."/>
            <person name="Yamanaka T."/>
            <person name="Normand P."/>
            <person name="Tisa L.S."/>
            <person name="Boudabous A."/>
        </authorList>
    </citation>
    <scope>NUCLEOTIDE SEQUENCE [LARGE SCALE GENOMIC DNA]</scope>
    <source>
        <strain evidence="13 14">BMG5.1</strain>
    </source>
</reference>
<evidence type="ECO:0000259" key="12">
    <source>
        <dbReference type="Pfam" id="PF00999"/>
    </source>
</evidence>
<organism evidence="13 14">
    <name type="scientific">Protofrankia coriariae</name>
    <dbReference type="NCBI Taxonomy" id="1562887"/>
    <lineage>
        <taxon>Bacteria</taxon>
        <taxon>Bacillati</taxon>
        <taxon>Actinomycetota</taxon>
        <taxon>Actinomycetes</taxon>
        <taxon>Frankiales</taxon>
        <taxon>Frankiaceae</taxon>
        <taxon>Protofrankia</taxon>
    </lineage>
</organism>
<keyword evidence="8 10" id="KW-0472">Membrane</keyword>
<name>A0ABR5F272_9ACTN</name>
<proteinExistence type="inferred from homology"/>
<gene>
    <name evidence="13" type="ORF">FrCorBMG51_15990</name>
</gene>
<dbReference type="NCBIfam" id="TIGR00831">
    <property type="entry name" value="a_cpa1"/>
    <property type="match status" value="1"/>
</dbReference>
<dbReference type="InterPro" id="IPR006153">
    <property type="entry name" value="Cation/H_exchanger_TM"/>
</dbReference>
<comment type="subcellular location">
    <subcellularLocation>
        <location evidence="1 10">Cell membrane</location>
        <topology evidence="1 10">Multi-pass membrane protein</topology>
    </subcellularLocation>
</comment>
<evidence type="ECO:0000256" key="6">
    <source>
        <dbReference type="ARBA" id="ARBA00023053"/>
    </source>
</evidence>
<comment type="function">
    <text evidence="10">Na(+)/H(+) antiporter that extrudes sodium in exchange for external protons.</text>
</comment>
<feature type="transmembrane region" description="Helical" evidence="10">
    <location>
        <begin position="377"/>
        <end position="401"/>
    </location>
</feature>
<feature type="transmembrane region" description="Helical" evidence="10">
    <location>
        <begin position="151"/>
        <end position="173"/>
    </location>
</feature>
<feature type="domain" description="Cation/H+ exchanger transmembrane" evidence="12">
    <location>
        <begin position="15"/>
        <end position="403"/>
    </location>
</feature>
<protein>
    <submittedName>
        <fullName evidence="13">Sodium:proton antiporter</fullName>
    </submittedName>
</protein>
<keyword evidence="6 10" id="KW-0915">Sodium</keyword>
<keyword evidence="3 10" id="KW-1003">Cell membrane</keyword>
<evidence type="ECO:0000313" key="13">
    <source>
        <dbReference type="EMBL" id="KLL10775.1"/>
    </source>
</evidence>
<keyword evidence="2 10" id="KW-0813">Transport</keyword>
<feature type="region of interest" description="Disordered" evidence="11">
    <location>
        <begin position="518"/>
        <end position="544"/>
    </location>
</feature>
<evidence type="ECO:0000256" key="8">
    <source>
        <dbReference type="ARBA" id="ARBA00023136"/>
    </source>
</evidence>
<feature type="transmembrane region" description="Helical" evidence="10">
    <location>
        <begin position="29"/>
        <end position="49"/>
    </location>
</feature>
<dbReference type="PANTHER" id="PTHR10110">
    <property type="entry name" value="SODIUM/HYDROGEN EXCHANGER"/>
    <property type="match status" value="1"/>
</dbReference>
<evidence type="ECO:0000256" key="3">
    <source>
        <dbReference type="ARBA" id="ARBA00022475"/>
    </source>
</evidence>
<evidence type="ECO:0000256" key="4">
    <source>
        <dbReference type="ARBA" id="ARBA00022692"/>
    </source>
</evidence>
<keyword evidence="9 10" id="KW-0739">Sodium transport</keyword>
<evidence type="ECO:0000256" key="9">
    <source>
        <dbReference type="ARBA" id="ARBA00023201"/>
    </source>
</evidence>
<evidence type="ECO:0000256" key="1">
    <source>
        <dbReference type="ARBA" id="ARBA00004651"/>
    </source>
</evidence>
<keyword evidence="14" id="KW-1185">Reference proteome</keyword>
<feature type="transmembrane region" description="Helical" evidence="10">
    <location>
        <begin position="83"/>
        <end position="103"/>
    </location>
</feature>
<keyword evidence="4 10" id="KW-0812">Transmembrane</keyword>
<dbReference type="Gene3D" id="6.10.140.1330">
    <property type="match status" value="1"/>
</dbReference>
<feature type="transmembrane region" description="Helical" evidence="10">
    <location>
        <begin position="260"/>
        <end position="281"/>
    </location>
</feature>
<evidence type="ECO:0000256" key="5">
    <source>
        <dbReference type="ARBA" id="ARBA00022989"/>
    </source>
</evidence>